<name>A0A7R9WLH3_9STRA</name>
<proteinExistence type="predicted"/>
<dbReference type="InterPro" id="IPR053159">
    <property type="entry name" value="Hybrid_Histidine_Kinase"/>
</dbReference>
<accession>A0A7R9WLH3</accession>
<gene>
    <name evidence="1" type="ORF">CAUS1442_LOCUS475</name>
</gene>
<dbReference type="PANTHER" id="PTHR43642">
    <property type="entry name" value="HYBRID SIGNAL TRANSDUCTION HISTIDINE KINASE G"/>
    <property type="match status" value="1"/>
</dbReference>
<reference evidence="1" key="1">
    <citation type="submission" date="2021-01" db="EMBL/GenBank/DDBJ databases">
        <authorList>
            <person name="Corre E."/>
            <person name="Pelletier E."/>
            <person name="Niang G."/>
            <person name="Scheremetjew M."/>
            <person name="Finn R."/>
            <person name="Kale V."/>
            <person name="Holt S."/>
            <person name="Cochrane G."/>
            <person name="Meng A."/>
            <person name="Brown T."/>
            <person name="Cohen L."/>
        </authorList>
    </citation>
    <scope>NUCLEOTIDE SEQUENCE</scope>
    <source>
        <strain evidence="1">CCMP3328</strain>
    </source>
</reference>
<evidence type="ECO:0000313" key="1">
    <source>
        <dbReference type="EMBL" id="CAD8328378.1"/>
    </source>
</evidence>
<dbReference type="PANTHER" id="PTHR43642:SF1">
    <property type="entry name" value="HYBRID SIGNAL TRANSDUCTION HISTIDINE KINASE G"/>
    <property type="match status" value="1"/>
</dbReference>
<sequence length="389" mass="44362">MTIKYGICEASAVAFIGLGMVLNNPLNDYSSAMRCANIAQRIMDLTHGGQLGGLVDMGANEYIFRFSLSTKEVDRFAQKAYHRSMQAGNFELGLTMLQCQFAVFYFQDSTLHDLRKRIGHALQQSRIYRVASMDGVSHSYLRLAQSLSGIETVDWSKIHSQSTRDLTQHPPEPSQQLELKLECFASACVAYYGERHEDAYRLAKLFRSIGDKNETFILVCDRFYMTGLTASAMYRKTKKRMYRRKLRAQLTTLQDLVQKKGDGLRLCKLLLEAEDRSLSDTKGDPRLIHKVLGAYEAAIQVALEESSMQMIALGYELAAEHLIRSKEQARANHRRNNGDARYPNGVVSDDTIKQYLEQALKHYHAWGCLLKVDLIRQSRPRYVKSWHPT</sequence>
<dbReference type="AlphaFoldDB" id="A0A7R9WLH3"/>
<dbReference type="EMBL" id="HBEF01000733">
    <property type="protein sequence ID" value="CAD8328378.1"/>
    <property type="molecule type" value="Transcribed_RNA"/>
</dbReference>
<protein>
    <submittedName>
        <fullName evidence="1">Uncharacterized protein</fullName>
    </submittedName>
</protein>
<organism evidence="1">
    <name type="scientific">Craspedostauros australis</name>
    <dbReference type="NCBI Taxonomy" id="1486917"/>
    <lineage>
        <taxon>Eukaryota</taxon>
        <taxon>Sar</taxon>
        <taxon>Stramenopiles</taxon>
        <taxon>Ochrophyta</taxon>
        <taxon>Bacillariophyta</taxon>
        <taxon>Bacillariophyceae</taxon>
        <taxon>Bacillariophycidae</taxon>
        <taxon>Naviculales</taxon>
        <taxon>Naviculaceae</taxon>
        <taxon>Craspedostauros</taxon>
    </lineage>
</organism>